<reference evidence="1 2" key="1">
    <citation type="journal article" date="2020" name="Front. Microbiol.">
        <title>Toward Biorecycling: Isolation of a Soil Bacterium That Grows on a Polyurethane Oligomer and Monomer.</title>
        <authorList>
            <person name="Espinosa M.J.C."/>
            <person name="Blanco A.C."/>
            <person name="Schmidgall T."/>
            <person name="Atanasoff-Kardjalieff A.K."/>
            <person name="Kappelmeyer U."/>
            <person name="Tischler D."/>
            <person name="Pieper D.H."/>
            <person name="Heipieper H.J."/>
            <person name="Eberlein C."/>
        </authorList>
    </citation>
    <scope>NUCLEOTIDE SEQUENCE [LARGE SCALE GENOMIC DNA]</scope>
    <source>
        <strain evidence="1 2">TDA1</strain>
    </source>
</reference>
<gene>
    <name evidence="1" type="ORF">PMC74_18235</name>
</gene>
<dbReference type="InterPro" id="IPR031451">
    <property type="entry name" value="MqsR_toxin"/>
</dbReference>
<dbReference type="Pfam" id="PF15723">
    <property type="entry name" value="MqsR_toxin"/>
    <property type="match status" value="1"/>
</dbReference>
<proteinExistence type="predicted"/>
<protein>
    <submittedName>
        <fullName evidence="1">Type II toxin-antitoxin system MqsR family toxin</fullName>
    </submittedName>
</protein>
<name>A0ABY7R690_9PSED</name>
<dbReference type="RefSeq" id="WP_052040617.1">
    <property type="nucleotide sequence ID" value="NZ_CP116669.1"/>
</dbReference>
<accession>A0ABY7R690</accession>
<dbReference type="EMBL" id="CP116669">
    <property type="protein sequence ID" value="WCH98703.1"/>
    <property type="molecule type" value="Genomic_DNA"/>
</dbReference>
<dbReference type="CDD" id="cd12869">
    <property type="entry name" value="MqsR"/>
    <property type="match status" value="1"/>
</dbReference>
<dbReference type="InterPro" id="IPR038493">
    <property type="entry name" value="MqsR_sf"/>
</dbReference>
<organism evidence="1 2">
    <name type="scientific">Pseudomonas capeferrum</name>
    <dbReference type="NCBI Taxonomy" id="1495066"/>
    <lineage>
        <taxon>Bacteria</taxon>
        <taxon>Pseudomonadati</taxon>
        <taxon>Pseudomonadota</taxon>
        <taxon>Gammaproteobacteria</taxon>
        <taxon>Pseudomonadales</taxon>
        <taxon>Pseudomonadaceae</taxon>
        <taxon>Pseudomonas</taxon>
    </lineage>
</organism>
<evidence type="ECO:0000313" key="2">
    <source>
        <dbReference type="Proteomes" id="UP001214301"/>
    </source>
</evidence>
<dbReference type="Gene3D" id="3.30.2310.40">
    <property type="match status" value="1"/>
</dbReference>
<sequence length="112" mass="12659">MEKRTPHCPLERIKALTAARRVSPTGTALRDAKALGMDFPGMLEVSTSLKRTDFYKSMTSHIDHRVWQDVYRPFTAVGYVYLKVSVVNDVLIVPSRSCNHEMSNLRGCRACT</sequence>
<dbReference type="Proteomes" id="UP001214301">
    <property type="component" value="Chromosome"/>
</dbReference>
<evidence type="ECO:0000313" key="1">
    <source>
        <dbReference type="EMBL" id="WCH98703.1"/>
    </source>
</evidence>
<keyword evidence="2" id="KW-1185">Reference proteome</keyword>